<dbReference type="Pfam" id="PF00078">
    <property type="entry name" value="RVT_1"/>
    <property type="match status" value="1"/>
</dbReference>
<protein>
    <recommendedName>
        <fullName evidence="1">Reverse transcriptase domain-containing protein</fullName>
    </recommendedName>
</protein>
<evidence type="ECO:0000313" key="2">
    <source>
        <dbReference type="EMBL" id="KAG8237573.1"/>
    </source>
</evidence>
<dbReference type="InterPro" id="IPR000477">
    <property type="entry name" value="RT_dom"/>
</dbReference>
<evidence type="ECO:0000313" key="3">
    <source>
        <dbReference type="Proteomes" id="UP000792457"/>
    </source>
</evidence>
<feature type="domain" description="Reverse transcriptase" evidence="1">
    <location>
        <begin position="1"/>
        <end position="173"/>
    </location>
</feature>
<organism evidence="2 3">
    <name type="scientific">Ladona fulva</name>
    <name type="common">Scarce chaser dragonfly</name>
    <name type="synonym">Libellula fulva</name>
    <dbReference type="NCBI Taxonomy" id="123851"/>
    <lineage>
        <taxon>Eukaryota</taxon>
        <taxon>Metazoa</taxon>
        <taxon>Ecdysozoa</taxon>
        <taxon>Arthropoda</taxon>
        <taxon>Hexapoda</taxon>
        <taxon>Insecta</taxon>
        <taxon>Pterygota</taxon>
        <taxon>Palaeoptera</taxon>
        <taxon>Odonata</taxon>
        <taxon>Epiprocta</taxon>
        <taxon>Anisoptera</taxon>
        <taxon>Libelluloidea</taxon>
        <taxon>Libellulidae</taxon>
        <taxon>Ladona</taxon>
    </lineage>
</organism>
<reference evidence="2" key="2">
    <citation type="submission" date="2017-10" db="EMBL/GenBank/DDBJ databases">
        <title>Ladona fulva Genome sequencing and assembly.</title>
        <authorList>
            <person name="Murali S."/>
            <person name="Richards S."/>
            <person name="Bandaranaike D."/>
            <person name="Bellair M."/>
            <person name="Blankenburg K."/>
            <person name="Chao H."/>
            <person name="Dinh H."/>
            <person name="Doddapaneni H."/>
            <person name="Dugan-Rocha S."/>
            <person name="Elkadiri S."/>
            <person name="Gnanaolivu R."/>
            <person name="Hernandez B."/>
            <person name="Skinner E."/>
            <person name="Javaid M."/>
            <person name="Lee S."/>
            <person name="Li M."/>
            <person name="Ming W."/>
            <person name="Munidasa M."/>
            <person name="Muniz J."/>
            <person name="Nguyen L."/>
            <person name="Hughes D."/>
            <person name="Osuji N."/>
            <person name="Pu L.-L."/>
            <person name="Puazo M."/>
            <person name="Qu C."/>
            <person name="Quiroz J."/>
            <person name="Raj R."/>
            <person name="Weissenberger G."/>
            <person name="Xin Y."/>
            <person name="Zou X."/>
            <person name="Han Y."/>
            <person name="Worley K."/>
            <person name="Muzny D."/>
            <person name="Gibbs R."/>
        </authorList>
    </citation>
    <scope>NUCLEOTIDE SEQUENCE</scope>
    <source>
        <strain evidence="2">Sampled in the wild</strain>
    </source>
</reference>
<evidence type="ECO:0000259" key="1">
    <source>
        <dbReference type="PROSITE" id="PS50878"/>
    </source>
</evidence>
<accession>A0A8K0PA60</accession>
<dbReference type="OrthoDB" id="414730at2759"/>
<feature type="non-terminal residue" evidence="2">
    <location>
        <position position="213"/>
    </location>
</feature>
<feature type="non-terminal residue" evidence="2">
    <location>
        <position position="1"/>
    </location>
</feature>
<dbReference type="PROSITE" id="PS50878">
    <property type="entry name" value="RT_POL"/>
    <property type="match status" value="1"/>
</dbReference>
<sequence>FLFLNIYKALNDHHINACIFYDLSKAFDSINHKFLFSKFSCFGLHGKPLSWITTFLSNRFQRVKYCQNAHNGPHNNSKPLPIISSVPQGSIIGPLLFILFMNDLPPHLASSNPVLYADVTSCLISSNNLDNLIVESNNFIQDMLHWCNSNSLMLNCNKFCVSEYLLSPTEVTITGLFSDLTRAFDIVNHEILLNKMESIGILGVPLKWFKNIP</sequence>
<gene>
    <name evidence="2" type="ORF">J437_LFUL003297</name>
</gene>
<name>A0A8K0PA60_LADFU</name>
<keyword evidence="3" id="KW-1185">Reference proteome</keyword>
<proteinExistence type="predicted"/>
<dbReference type="Proteomes" id="UP000792457">
    <property type="component" value="Unassembled WGS sequence"/>
</dbReference>
<dbReference type="PANTHER" id="PTHR33332">
    <property type="entry name" value="REVERSE TRANSCRIPTASE DOMAIN-CONTAINING PROTEIN"/>
    <property type="match status" value="1"/>
</dbReference>
<dbReference type="EMBL" id="KZ309189">
    <property type="protein sequence ID" value="KAG8237573.1"/>
    <property type="molecule type" value="Genomic_DNA"/>
</dbReference>
<comment type="caution">
    <text evidence="2">The sequence shown here is derived from an EMBL/GenBank/DDBJ whole genome shotgun (WGS) entry which is preliminary data.</text>
</comment>
<reference evidence="2" key="1">
    <citation type="submission" date="2013-04" db="EMBL/GenBank/DDBJ databases">
        <authorList>
            <person name="Qu J."/>
            <person name="Murali S.C."/>
            <person name="Bandaranaike D."/>
            <person name="Bellair M."/>
            <person name="Blankenburg K."/>
            <person name="Chao H."/>
            <person name="Dinh H."/>
            <person name="Doddapaneni H."/>
            <person name="Downs B."/>
            <person name="Dugan-Rocha S."/>
            <person name="Elkadiri S."/>
            <person name="Gnanaolivu R.D."/>
            <person name="Hernandez B."/>
            <person name="Javaid M."/>
            <person name="Jayaseelan J.C."/>
            <person name="Lee S."/>
            <person name="Li M."/>
            <person name="Ming W."/>
            <person name="Munidasa M."/>
            <person name="Muniz J."/>
            <person name="Nguyen L."/>
            <person name="Ongeri F."/>
            <person name="Osuji N."/>
            <person name="Pu L.-L."/>
            <person name="Puazo M."/>
            <person name="Qu C."/>
            <person name="Quiroz J."/>
            <person name="Raj R."/>
            <person name="Weissenberger G."/>
            <person name="Xin Y."/>
            <person name="Zou X."/>
            <person name="Han Y."/>
            <person name="Richards S."/>
            <person name="Worley K."/>
            <person name="Muzny D."/>
            <person name="Gibbs R."/>
        </authorList>
    </citation>
    <scope>NUCLEOTIDE SEQUENCE</scope>
    <source>
        <strain evidence="2">Sampled in the wild</strain>
    </source>
</reference>
<dbReference type="AlphaFoldDB" id="A0A8K0PA60"/>